<proteinExistence type="predicted"/>
<comment type="caution">
    <text evidence="1">The sequence shown here is derived from an EMBL/GenBank/DDBJ whole genome shotgun (WGS) entry which is preliminary data.</text>
</comment>
<dbReference type="EMBL" id="JAJNBZ010000007">
    <property type="protein sequence ID" value="MCE5169973.1"/>
    <property type="molecule type" value="Genomic_DNA"/>
</dbReference>
<evidence type="ECO:0000313" key="1">
    <source>
        <dbReference type="EMBL" id="MCE5169973.1"/>
    </source>
</evidence>
<evidence type="ECO:0000313" key="2">
    <source>
        <dbReference type="Proteomes" id="UP001199916"/>
    </source>
</evidence>
<dbReference type="Proteomes" id="UP001199916">
    <property type="component" value="Unassembled WGS sequence"/>
</dbReference>
<gene>
    <name evidence="1" type="ORF">LQV63_11695</name>
</gene>
<organism evidence="1 2">
    <name type="scientific">Paenibacillus profundus</name>
    <dbReference type="NCBI Taxonomy" id="1173085"/>
    <lineage>
        <taxon>Bacteria</taxon>
        <taxon>Bacillati</taxon>
        <taxon>Bacillota</taxon>
        <taxon>Bacilli</taxon>
        <taxon>Bacillales</taxon>
        <taxon>Paenibacillaceae</taxon>
        <taxon>Paenibacillus</taxon>
    </lineage>
</organism>
<sequence>MPGKKNVESDKKFVKEEAALQEQCVAPSIAQVDSPADLQHGIVEIADKDEYVDEP</sequence>
<accession>A0ABS8YHM1</accession>
<keyword evidence="2" id="KW-1185">Reference proteome</keyword>
<name>A0ABS8YHM1_9BACL</name>
<protein>
    <submittedName>
        <fullName evidence="1">Uncharacterized protein</fullName>
    </submittedName>
</protein>
<reference evidence="1 2" key="1">
    <citation type="submission" date="2021-11" db="EMBL/GenBank/DDBJ databases">
        <title>Draft genome sequence of Paenibacillus profundus YoMME, a new Gram-positive bacteria with exoelectrogenic properties.</title>
        <authorList>
            <person name="Hubenova Y."/>
            <person name="Hubenova E."/>
            <person name="Manasiev Y."/>
            <person name="Peykov S."/>
            <person name="Mitov M."/>
        </authorList>
    </citation>
    <scope>NUCLEOTIDE SEQUENCE [LARGE SCALE GENOMIC DNA]</scope>
    <source>
        <strain evidence="1 2">YoMME</strain>
    </source>
</reference>
<dbReference type="RefSeq" id="WP_233696835.1">
    <property type="nucleotide sequence ID" value="NZ_JAJNBZ010000007.1"/>
</dbReference>